<proteinExistence type="predicted"/>
<evidence type="ECO:0000313" key="3">
    <source>
        <dbReference type="Proteomes" id="UP000295070"/>
    </source>
</evidence>
<dbReference type="Proteomes" id="UP000295070">
    <property type="component" value="Chromosome 9"/>
</dbReference>
<sequence>MWSVIFPLEEASTASYTLQKSAGLAVFASGITLLPHQRPSRHTHCIATQDGTSKQNRGEAMWALHSHEALAQWIRLMLDHEEGVVVRPSLTEDDGLGLCQGPCRPEGPSDEGRREAEGRSGPRGNPIPGSATC</sequence>
<feature type="compositionally biased region" description="Basic and acidic residues" evidence="1">
    <location>
        <begin position="110"/>
        <end position="120"/>
    </location>
</feature>
<feature type="region of interest" description="Disordered" evidence="1">
    <location>
        <begin position="89"/>
        <end position="133"/>
    </location>
</feature>
<name>A0A484D067_PERFV</name>
<organism evidence="2 3">
    <name type="scientific">Perca flavescens</name>
    <name type="common">American yellow perch</name>
    <name type="synonym">Morone flavescens</name>
    <dbReference type="NCBI Taxonomy" id="8167"/>
    <lineage>
        <taxon>Eukaryota</taxon>
        <taxon>Metazoa</taxon>
        <taxon>Chordata</taxon>
        <taxon>Craniata</taxon>
        <taxon>Vertebrata</taxon>
        <taxon>Euteleostomi</taxon>
        <taxon>Actinopterygii</taxon>
        <taxon>Neopterygii</taxon>
        <taxon>Teleostei</taxon>
        <taxon>Neoteleostei</taxon>
        <taxon>Acanthomorphata</taxon>
        <taxon>Eupercaria</taxon>
        <taxon>Perciformes</taxon>
        <taxon>Percoidei</taxon>
        <taxon>Percidae</taxon>
        <taxon>Percinae</taxon>
        <taxon>Perca</taxon>
    </lineage>
</organism>
<comment type="caution">
    <text evidence="2">The sequence shown here is derived from an EMBL/GenBank/DDBJ whole genome shotgun (WGS) entry which is preliminary data.</text>
</comment>
<gene>
    <name evidence="2" type="ORF">EPR50_G00099780</name>
</gene>
<keyword evidence="3" id="KW-1185">Reference proteome</keyword>
<evidence type="ECO:0000313" key="2">
    <source>
        <dbReference type="EMBL" id="TDH08653.1"/>
    </source>
</evidence>
<protein>
    <submittedName>
        <fullName evidence="2">Uncharacterized protein</fullName>
    </submittedName>
</protein>
<dbReference type="EMBL" id="SCKG01000009">
    <property type="protein sequence ID" value="TDH08653.1"/>
    <property type="molecule type" value="Genomic_DNA"/>
</dbReference>
<accession>A0A484D067</accession>
<reference evidence="2 3" key="1">
    <citation type="submission" date="2019-01" db="EMBL/GenBank/DDBJ databases">
        <title>A chromosome-scale genome assembly of the yellow perch, Perca flavescens.</title>
        <authorList>
            <person name="Feron R."/>
            <person name="Morvezen R."/>
            <person name="Bestin A."/>
            <person name="Haffray P."/>
            <person name="Klopp C."/>
            <person name="Zahm M."/>
            <person name="Cabau C."/>
            <person name="Roques C."/>
            <person name="Donnadieu C."/>
            <person name="Bouchez O."/>
            <person name="Christie M."/>
            <person name="Larson W."/>
            <person name="Guiguen Y."/>
        </authorList>
    </citation>
    <scope>NUCLEOTIDE SEQUENCE [LARGE SCALE GENOMIC DNA]</scope>
    <source>
        <strain evidence="2">YP-PL-M2</strain>
        <tissue evidence="2">Blood</tissue>
    </source>
</reference>
<dbReference type="AlphaFoldDB" id="A0A484D067"/>
<evidence type="ECO:0000256" key="1">
    <source>
        <dbReference type="SAM" id="MobiDB-lite"/>
    </source>
</evidence>